<feature type="transmembrane region" description="Helical" evidence="7">
    <location>
        <begin position="56"/>
        <end position="75"/>
    </location>
</feature>
<feature type="transmembrane region" description="Helical" evidence="7">
    <location>
        <begin position="461"/>
        <end position="480"/>
    </location>
</feature>
<dbReference type="PANTHER" id="PTHR43652:SF1">
    <property type="entry name" value="RESPONSE REGULATOR"/>
    <property type="match status" value="1"/>
</dbReference>
<feature type="transmembrane region" description="Helical" evidence="7">
    <location>
        <begin position="30"/>
        <end position="49"/>
    </location>
</feature>
<name>A0A9E8HHM0_9ALTE</name>
<sequence>MTLEIAIVYGILALTIVLFASEWIRLDITALGVILALALTGILTPAEAFSGFGDPLVILIAGLFVVGDALLKTGVAGRAGEKIVELSQGNKVLALVLVVLVVAFLSAFMSSTGAVAILIPVVLSMCKRLSLAPSVIMMPLAFGALMGGMLTLIGTPPNLVVSQALEKASGQEFGFFEFAPFGLVTLMLGVVYLLFVNMGKLRERSELPVIESRLTLEHLVGEYNLQGLIHRICIPENSPLNGMTIAEARLRSQYRVTVLAYRSRDAGQKEIKEVLANTRIIAGDELFVMARSIDVNLLADPGGVELLAWQAEDNVLLSREVGLAEVMLAPDSALIGQTIKDASVRSKSGLSVAAIKRKGAILSDDIFDERLEVGDIILAVGGWDSISRLKGSSGDLLVLHLPEEFESIAPNRNRSTRALMIMTAMVLALTFTSMPAVVVVLLTALAMVLSGCLTMPQAYSSVNWSSVVVIAGMLPMAMALDKTGGMLLVTDYLTGLLQGQSLLVVLTGLFVITSLFSQFISNTATTVLMAPVAIVMANNLGLSEMGLLMTVAIAASTAFATPVASPVNMLVMGPGEYRFVDFLKVGTPLIAIALAVVLVMVPLFYPGSP</sequence>
<dbReference type="GO" id="GO:0008324">
    <property type="term" value="F:monoatomic cation transmembrane transporter activity"/>
    <property type="evidence" value="ECO:0007669"/>
    <property type="project" value="InterPro"/>
</dbReference>
<keyword evidence="3 7" id="KW-0812">Transmembrane</keyword>
<feature type="transmembrane region" description="Helical" evidence="7">
    <location>
        <begin position="547"/>
        <end position="565"/>
    </location>
</feature>
<feature type="domain" description="RCK C-terminal" evidence="8">
    <location>
        <begin position="217"/>
        <end position="304"/>
    </location>
</feature>
<reference evidence="9" key="1">
    <citation type="submission" date="2022-07" db="EMBL/GenBank/DDBJ databases">
        <title>Alkalimarinus sp. nov., isolated from gut of a Alitta virens.</title>
        <authorList>
            <person name="Yang A.I."/>
            <person name="Shin N.-R."/>
        </authorList>
    </citation>
    <scope>NUCLEOTIDE SEQUENCE</scope>
    <source>
        <strain evidence="9">FA028</strain>
    </source>
</reference>
<organism evidence="9 10">
    <name type="scientific">Alkalimarinus sediminis</name>
    <dbReference type="NCBI Taxonomy" id="1632866"/>
    <lineage>
        <taxon>Bacteria</taxon>
        <taxon>Pseudomonadati</taxon>
        <taxon>Pseudomonadota</taxon>
        <taxon>Gammaproteobacteria</taxon>
        <taxon>Alteromonadales</taxon>
        <taxon>Alteromonadaceae</taxon>
        <taxon>Alkalimarinus</taxon>
    </lineage>
</organism>
<feature type="transmembrane region" description="Helical" evidence="7">
    <location>
        <begin position="492"/>
        <end position="513"/>
    </location>
</feature>
<gene>
    <name evidence="9" type="ORF">NNL22_17705</name>
</gene>
<dbReference type="EMBL" id="CP101527">
    <property type="protein sequence ID" value="UZW74833.1"/>
    <property type="molecule type" value="Genomic_DNA"/>
</dbReference>
<protein>
    <submittedName>
        <fullName evidence="9">SLC13 family permease</fullName>
    </submittedName>
</protein>
<dbReference type="PANTHER" id="PTHR43652">
    <property type="entry name" value="BASIC AMINO ACID ANTIPORTER YFCC-RELATED"/>
    <property type="match status" value="1"/>
</dbReference>
<dbReference type="GO" id="GO:0006813">
    <property type="term" value="P:potassium ion transport"/>
    <property type="evidence" value="ECO:0007669"/>
    <property type="project" value="InterPro"/>
</dbReference>
<comment type="subcellular location">
    <subcellularLocation>
        <location evidence="1">Membrane</location>
        <topology evidence="1">Multi-pass membrane protein</topology>
    </subcellularLocation>
</comment>
<dbReference type="RefSeq" id="WP_251810260.1">
    <property type="nucleotide sequence ID" value="NZ_CP101527.1"/>
</dbReference>
<feature type="transmembrane region" description="Helical" evidence="7">
    <location>
        <begin position="585"/>
        <end position="605"/>
    </location>
</feature>
<dbReference type="Gene3D" id="3.30.70.1450">
    <property type="entry name" value="Regulator of K+ conductance, C-terminal domain"/>
    <property type="match status" value="2"/>
</dbReference>
<evidence type="ECO:0000256" key="7">
    <source>
        <dbReference type="SAM" id="Phobius"/>
    </source>
</evidence>
<evidence type="ECO:0000259" key="8">
    <source>
        <dbReference type="PROSITE" id="PS51202"/>
    </source>
</evidence>
<dbReference type="PROSITE" id="PS51202">
    <property type="entry name" value="RCK_C"/>
    <property type="match status" value="2"/>
</dbReference>
<dbReference type="GO" id="GO:0005886">
    <property type="term" value="C:plasma membrane"/>
    <property type="evidence" value="ECO:0007669"/>
    <property type="project" value="TreeGrafter"/>
</dbReference>
<keyword evidence="10" id="KW-1185">Reference proteome</keyword>
<evidence type="ECO:0000256" key="3">
    <source>
        <dbReference type="ARBA" id="ARBA00022692"/>
    </source>
</evidence>
<evidence type="ECO:0000256" key="1">
    <source>
        <dbReference type="ARBA" id="ARBA00004141"/>
    </source>
</evidence>
<dbReference type="Proteomes" id="UP001164472">
    <property type="component" value="Chromosome"/>
</dbReference>
<evidence type="ECO:0000256" key="2">
    <source>
        <dbReference type="ARBA" id="ARBA00022448"/>
    </source>
</evidence>
<evidence type="ECO:0000313" key="10">
    <source>
        <dbReference type="Proteomes" id="UP001164472"/>
    </source>
</evidence>
<dbReference type="KEGG" id="asem:NNL22_17705"/>
<dbReference type="InterPro" id="IPR006037">
    <property type="entry name" value="RCK_C"/>
</dbReference>
<keyword evidence="4" id="KW-0677">Repeat</keyword>
<evidence type="ECO:0000313" key="9">
    <source>
        <dbReference type="EMBL" id="UZW74833.1"/>
    </source>
</evidence>
<accession>A0A9E8HHM0</accession>
<feature type="transmembrane region" description="Helical" evidence="7">
    <location>
        <begin position="173"/>
        <end position="195"/>
    </location>
</feature>
<proteinExistence type="predicted"/>
<dbReference type="Pfam" id="PF03600">
    <property type="entry name" value="CitMHS"/>
    <property type="match status" value="1"/>
</dbReference>
<evidence type="ECO:0000256" key="5">
    <source>
        <dbReference type="ARBA" id="ARBA00022989"/>
    </source>
</evidence>
<dbReference type="InterPro" id="IPR031312">
    <property type="entry name" value="Na/sul_symport_CS"/>
</dbReference>
<feature type="transmembrane region" description="Helical" evidence="7">
    <location>
        <begin position="95"/>
        <end position="123"/>
    </location>
</feature>
<dbReference type="AlphaFoldDB" id="A0A9E8HHM0"/>
<keyword evidence="5 7" id="KW-1133">Transmembrane helix</keyword>
<dbReference type="InterPro" id="IPR004680">
    <property type="entry name" value="Cit_transptr-like_dom"/>
</dbReference>
<dbReference type="SUPFAM" id="SSF116726">
    <property type="entry name" value="TrkA C-terminal domain-like"/>
    <property type="match status" value="2"/>
</dbReference>
<feature type="transmembrane region" description="Helical" evidence="7">
    <location>
        <begin position="519"/>
        <end position="540"/>
    </location>
</feature>
<feature type="domain" description="RCK C-terminal" evidence="8">
    <location>
        <begin position="311"/>
        <end position="395"/>
    </location>
</feature>
<evidence type="ECO:0000256" key="4">
    <source>
        <dbReference type="ARBA" id="ARBA00022737"/>
    </source>
</evidence>
<dbReference type="InterPro" id="IPR036721">
    <property type="entry name" value="RCK_C_sf"/>
</dbReference>
<dbReference type="PROSITE" id="PS01271">
    <property type="entry name" value="NA_SULFATE"/>
    <property type="match status" value="1"/>
</dbReference>
<dbReference type="InterPro" id="IPR051679">
    <property type="entry name" value="DASS-Related_Transporters"/>
</dbReference>
<dbReference type="Pfam" id="PF02080">
    <property type="entry name" value="TrkA_C"/>
    <property type="match status" value="2"/>
</dbReference>
<evidence type="ECO:0000256" key="6">
    <source>
        <dbReference type="ARBA" id="ARBA00023136"/>
    </source>
</evidence>
<keyword evidence="2" id="KW-0813">Transport</keyword>
<feature type="transmembrane region" description="Helical" evidence="7">
    <location>
        <begin position="135"/>
        <end position="153"/>
    </location>
</feature>
<feature type="transmembrane region" description="Helical" evidence="7">
    <location>
        <begin position="419"/>
        <end position="449"/>
    </location>
</feature>
<keyword evidence="6 7" id="KW-0472">Membrane</keyword>
<feature type="transmembrane region" description="Helical" evidence="7">
    <location>
        <begin position="7"/>
        <end position="24"/>
    </location>
</feature>